<geneLocation type="plasmid" evidence="1">
    <name>pCBMA213_1</name>
</geneLocation>
<accession>A0A343VR21</accession>
<keyword evidence="1" id="KW-0614">Plasmid</keyword>
<dbReference type="AlphaFoldDB" id="A0A343VR21"/>
<dbReference type="EMBL" id="MF600313">
    <property type="protein sequence ID" value="AVN58345.1"/>
    <property type="molecule type" value="Genomic_DNA"/>
</dbReference>
<proteinExistence type="predicted"/>
<dbReference type="RefSeq" id="WP_155921816.1">
    <property type="nucleotide sequence ID" value="NZ_MF600313.1"/>
</dbReference>
<reference evidence="1" key="1">
    <citation type="journal article" date="2018" name="Front. Microbiol.">
        <title>Beyond the Limits: tRNA Array Units in Mycobacterium Genomes.</title>
        <authorList>
            <person name="Morgado S.M."/>
            <person name="Vicente A.C."/>
        </authorList>
    </citation>
    <scope>NUCLEOTIDE SEQUENCE</scope>
    <source>
        <strain evidence="1">CBMA 213</strain>
        <plasmid evidence="1">pCBMA213_1</plasmid>
    </source>
</reference>
<protein>
    <submittedName>
        <fullName evidence="1">Uncharacterized protein</fullName>
    </submittedName>
</protein>
<organism evidence="1">
    <name type="scientific">Mycolicibacterium sp. CBMA 213</name>
    <dbReference type="NCBI Taxonomy" id="1968788"/>
    <lineage>
        <taxon>Bacteria</taxon>
        <taxon>Bacillati</taxon>
        <taxon>Actinomycetota</taxon>
        <taxon>Actinomycetes</taxon>
        <taxon>Mycobacteriales</taxon>
        <taxon>Mycobacteriaceae</taxon>
        <taxon>Mycolicibacterium</taxon>
    </lineage>
</organism>
<gene>
    <name evidence="1" type="ORF">B5P44_p00050</name>
</gene>
<name>A0A343VR21_9MYCO</name>
<sequence>MSSWTLEVESAEYGLIPTMNVTAVSKCGRVERFAVSLWPAGWRILQRDLNIPASVRREAIQLAKQLAGHWWGLT</sequence>
<evidence type="ECO:0000313" key="1">
    <source>
        <dbReference type="EMBL" id="AVN58345.1"/>
    </source>
</evidence>